<dbReference type="EMBL" id="HBEJ01010043">
    <property type="protein sequence ID" value="CAD8370323.1"/>
    <property type="molecule type" value="Transcribed_RNA"/>
</dbReference>
<gene>
    <name evidence="1" type="ORF">MPOL1434_LOCUS5911</name>
</gene>
<name>A0A7S0FN20_9STRA</name>
<organism evidence="1">
    <name type="scientific">Minutocellus polymorphus</name>
    <dbReference type="NCBI Taxonomy" id="265543"/>
    <lineage>
        <taxon>Eukaryota</taxon>
        <taxon>Sar</taxon>
        <taxon>Stramenopiles</taxon>
        <taxon>Ochrophyta</taxon>
        <taxon>Bacillariophyta</taxon>
        <taxon>Mediophyceae</taxon>
        <taxon>Cymatosirophycidae</taxon>
        <taxon>Cymatosirales</taxon>
        <taxon>Cymatosiraceae</taxon>
        <taxon>Minutocellus</taxon>
    </lineage>
</organism>
<protein>
    <submittedName>
        <fullName evidence="1">Uncharacterized protein</fullName>
    </submittedName>
</protein>
<proteinExistence type="predicted"/>
<reference evidence="1" key="1">
    <citation type="submission" date="2021-01" db="EMBL/GenBank/DDBJ databases">
        <authorList>
            <person name="Corre E."/>
            <person name="Pelletier E."/>
            <person name="Niang G."/>
            <person name="Scheremetjew M."/>
            <person name="Finn R."/>
            <person name="Kale V."/>
            <person name="Holt S."/>
            <person name="Cochrane G."/>
            <person name="Meng A."/>
            <person name="Brown T."/>
            <person name="Cohen L."/>
        </authorList>
    </citation>
    <scope>NUCLEOTIDE SEQUENCE</scope>
    <source>
        <strain evidence="1">CCMP3303</strain>
    </source>
</reference>
<dbReference type="AlphaFoldDB" id="A0A7S0FN20"/>
<evidence type="ECO:0000313" key="1">
    <source>
        <dbReference type="EMBL" id="CAD8370323.1"/>
    </source>
</evidence>
<sequence length="195" mass="22120">MVNPSSKRQRRLSLGRSVRFNCLIAVRLMPSCKDSEMTEEDVEDIRATWYSRKEIRSQQDDVLDDLSDMRQGVPEDGSATTYRGIEHLVSSDLNQARKFRRRAYVDAVLIEQYRQWLSSPGAKSAPRKTDENAIATAASCLSLNDGLIAITKAKKDEEEAKKIWTDYNMNHGASKSKLDIIVGATRPNQLIVDWK</sequence>
<accession>A0A7S0FN20</accession>